<protein>
    <submittedName>
        <fullName evidence="2">Transcription factor GAMYB-like</fullName>
    </submittedName>
</protein>
<dbReference type="Proteomes" id="UP000250235">
    <property type="component" value="Unassembled WGS sequence"/>
</dbReference>
<evidence type="ECO:0000256" key="1">
    <source>
        <dbReference type="SAM" id="MobiDB-lite"/>
    </source>
</evidence>
<proteinExistence type="predicted"/>
<accession>A0A2Z7B8E6</accession>
<organism evidence="2 3">
    <name type="scientific">Dorcoceras hygrometricum</name>
    <dbReference type="NCBI Taxonomy" id="472368"/>
    <lineage>
        <taxon>Eukaryota</taxon>
        <taxon>Viridiplantae</taxon>
        <taxon>Streptophyta</taxon>
        <taxon>Embryophyta</taxon>
        <taxon>Tracheophyta</taxon>
        <taxon>Spermatophyta</taxon>
        <taxon>Magnoliopsida</taxon>
        <taxon>eudicotyledons</taxon>
        <taxon>Gunneridae</taxon>
        <taxon>Pentapetalae</taxon>
        <taxon>asterids</taxon>
        <taxon>lamiids</taxon>
        <taxon>Lamiales</taxon>
        <taxon>Gesneriaceae</taxon>
        <taxon>Didymocarpoideae</taxon>
        <taxon>Trichosporeae</taxon>
        <taxon>Loxocarpinae</taxon>
        <taxon>Dorcoceras</taxon>
    </lineage>
</organism>
<feature type="compositionally biased region" description="Polar residues" evidence="1">
    <location>
        <begin position="20"/>
        <end position="29"/>
    </location>
</feature>
<evidence type="ECO:0000313" key="3">
    <source>
        <dbReference type="Proteomes" id="UP000250235"/>
    </source>
</evidence>
<keyword evidence="3" id="KW-1185">Reference proteome</keyword>
<evidence type="ECO:0000313" key="2">
    <source>
        <dbReference type="EMBL" id="KZV30306.1"/>
    </source>
</evidence>
<reference evidence="2 3" key="1">
    <citation type="journal article" date="2015" name="Proc. Natl. Acad. Sci. U.S.A.">
        <title>The resurrection genome of Boea hygrometrica: A blueprint for survival of dehydration.</title>
        <authorList>
            <person name="Xiao L."/>
            <person name="Yang G."/>
            <person name="Zhang L."/>
            <person name="Yang X."/>
            <person name="Zhao S."/>
            <person name="Ji Z."/>
            <person name="Zhou Q."/>
            <person name="Hu M."/>
            <person name="Wang Y."/>
            <person name="Chen M."/>
            <person name="Xu Y."/>
            <person name="Jin H."/>
            <person name="Xiao X."/>
            <person name="Hu G."/>
            <person name="Bao F."/>
            <person name="Hu Y."/>
            <person name="Wan P."/>
            <person name="Li L."/>
            <person name="Deng X."/>
            <person name="Kuang T."/>
            <person name="Xiang C."/>
            <person name="Zhu J.K."/>
            <person name="Oliver M.J."/>
            <person name="He Y."/>
        </authorList>
    </citation>
    <scope>NUCLEOTIDE SEQUENCE [LARGE SCALE GENOMIC DNA]</scope>
    <source>
        <strain evidence="3">cv. XS01</strain>
    </source>
</reference>
<dbReference type="EMBL" id="KV008322">
    <property type="protein sequence ID" value="KZV30306.1"/>
    <property type="molecule type" value="Genomic_DNA"/>
</dbReference>
<feature type="region of interest" description="Disordered" evidence="1">
    <location>
        <begin position="1"/>
        <end position="61"/>
    </location>
</feature>
<dbReference type="AlphaFoldDB" id="A0A2Z7B8E6"/>
<gene>
    <name evidence="2" type="ORF">F511_21314</name>
</gene>
<name>A0A2Z7B8E6_9LAMI</name>
<sequence>MTSSQSAVNKKRSARAGSAVMTSAVSSQSADEESSAGALSVDDISSDVINRQGATVEPVDG</sequence>